<evidence type="ECO:0000313" key="2">
    <source>
        <dbReference type="Proteomes" id="UP000316639"/>
    </source>
</evidence>
<proteinExistence type="predicted"/>
<dbReference type="EMBL" id="VOBR01000008">
    <property type="protein sequence ID" value="TWP51472.1"/>
    <property type="molecule type" value="Genomic_DNA"/>
</dbReference>
<reference evidence="1 2" key="1">
    <citation type="submission" date="2019-07" db="EMBL/GenBank/DDBJ databases">
        <title>Lentzea xizangensis sp. nov., isolated from Qinghai-Tibetan Plateau Soils.</title>
        <authorList>
            <person name="Huang J."/>
        </authorList>
    </citation>
    <scope>NUCLEOTIDE SEQUENCE [LARGE SCALE GENOMIC DNA]</scope>
    <source>
        <strain evidence="1 2">FXJ1.1311</strain>
    </source>
</reference>
<dbReference type="AlphaFoldDB" id="A0A563EV53"/>
<accession>A0A563EV53</accession>
<protein>
    <submittedName>
        <fullName evidence="1">Uncharacterized protein</fullName>
    </submittedName>
</protein>
<dbReference type="Proteomes" id="UP000316639">
    <property type="component" value="Unassembled WGS sequence"/>
</dbReference>
<gene>
    <name evidence="1" type="ORF">FKR81_14765</name>
</gene>
<name>A0A563EV53_9PSEU</name>
<organism evidence="1 2">
    <name type="scientific">Lentzea tibetensis</name>
    <dbReference type="NCBI Taxonomy" id="2591470"/>
    <lineage>
        <taxon>Bacteria</taxon>
        <taxon>Bacillati</taxon>
        <taxon>Actinomycetota</taxon>
        <taxon>Actinomycetes</taxon>
        <taxon>Pseudonocardiales</taxon>
        <taxon>Pseudonocardiaceae</taxon>
        <taxon>Lentzea</taxon>
    </lineage>
</organism>
<comment type="caution">
    <text evidence="1">The sequence shown here is derived from an EMBL/GenBank/DDBJ whole genome shotgun (WGS) entry which is preliminary data.</text>
</comment>
<sequence length="86" mass="9500">MSTTPPADGTADQPPPSLAEVLSAWTRHMPDVEAPISELAEWFDLKSELLQPITTDPDHPEFDQAREFARVAAQSAQSLRDKETGR</sequence>
<keyword evidence="2" id="KW-1185">Reference proteome</keyword>
<dbReference type="RefSeq" id="WP_146352228.1">
    <property type="nucleotide sequence ID" value="NZ_VOBR01000008.1"/>
</dbReference>
<evidence type="ECO:0000313" key="1">
    <source>
        <dbReference type="EMBL" id="TWP51472.1"/>
    </source>
</evidence>